<dbReference type="Gene3D" id="1.20.140.70">
    <property type="entry name" value="Oligopeptidase f, N-terminal domain"/>
    <property type="match status" value="1"/>
</dbReference>
<dbReference type="Pfam" id="PF01432">
    <property type="entry name" value="Peptidase_M3"/>
    <property type="match status" value="1"/>
</dbReference>
<proteinExistence type="inferred from homology"/>
<feature type="domain" description="Peptidase M3A/M3B catalytic" evidence="7">
    <location>
        <begin position="199"/>
        <end position="578"/>
    </location>
</feature>
<dbReference type="GO" id="GO:0004222">
    <property type="term" value="F:metalloendopeptidase activity"/>
    <property type="evidence" value="ECO:0007669"/>
    <property type="project" value="UniProtKB-UniRule"/>
</dbReference>
<evidence type="ECO:0000313" key="10">
    <source>
        <dbReference type="Proteomes" id="UP000824260"/>
    </source>
</evidence>
<evidence type="ECO:0000259" key="7">
    <source>
        <dbReference type="Pfam" id="PF01432"/>
    </source>
</evidence>
<name>A0A9D1CX26_9FIRM</name>
<keyword evidence="2 6" id="KW-0479">Metal-binding</keyword>
<dbReference type="Gene3D" id="1.10.287.830">
    <property type="entry name" value="putative peptidase helix hairpin domain like"/>
    <property type="match status" value="1"/>
</dbReference>
<dbReference type="PANTHER" id="PTHR11804">
    <property type="entry name" value="PROTEASE M3 THIMET OLIGOPEPTIDASE-RELATED"/>
    <property type="match status" value="1"/>
</dbReference>
<dbReference type="NCBIfam" id="TIGR00181">
    <property type="entry name" value="pepF"/>
    <property type="match status" value="1"/>
</dbReference>
<evidence type="ECO:0000259" key="8">
    <source>
        <dbReference type="Pfam" id="PF08439"/>
    </source>
</evidence>
<protein>
    <recommendedName>
        <fullName evidence="6">Oligopeptidase F</fullName>
        <ecNumber evidence="6">3.4.24.-</ecNumber>
    </recommendedName>
</protein>
<evidence type="ECO:0000256" key="6">
    <source>
        <dbReference type="RuleBase" id="RU368091"/>
    </source>
</evidence>
<gene>
    <name evidence="9" type="primary">pepF</name>
    <name evidence="9" type="ORF">IAA52_09095</name>
</gene>
<dbReference type="EMBL" id="DVFZ01000090">
    <property type="protein sequence ID" value="HIQ83243.1"/>
    <property type="molecule type" value="Genomic_DNA"/>
</dbReference>
<dbReference type="EC" id="3.4.24.-" evidence="6"/>
<dbReference type="InterPro" id="IPR001567">
    <property type="entry name" value="Pept_M3A_M3B_dom"/>
</dbReference>
<feature type="domain" description="Oligopeptidase F N-terminal" evidence="8">
    <location>
        <begin position="110"/>
        <end position="178"/>
    </location>
</feature>
<dbReference type="InterPro" id="IPR042088">
    <property type="entry name" value="OligoPept_F_C"/>
</dbReference>
<dbReference type="Pfam" id="PF08439">
    <property type="entry name" value="Peptidase_M3_N"/>
    <property type="match status" value="1"/>
</dbReference>
<evidence type="ECO:0000256" key="3">
    <source>
        <dbReference type="ARBA" id="ARBA00022801"/>
    </source>
</evidence>
<dbReference type="GO" id="GO:0006518">
    <property type="term" value="P:peptide metabolic process"/>
    <property type="evidence" value="ECO:0007669"/>
    <property type="project" value="TreeGrafter"/>
</dbReference>
<keyword evidence="5 6" id="KW-0482">Metalloprotease</keyword>
<dbReference type="GO" id="GO:0006508">
    <property type="term" value="P:proteolysis"/>
    <property type="evidence" value="ECO:0007669"/>
    <property type="project" value="UniProtKB-KW"/>
</dbReference>
<comment type="function">
    <text evidence="6">Has oligopeptidase activity and degrades a variety of small bioactive peptides.</text>
</comment>
<dbReference type="PANTHER" id="PTHR11804:SF84">
    <property type="entry name" value="SACCHAROLYSIN"/>
    <property type="match status" value="1"/>
</dbReference>
<dbReference type="Proteomes" id="UP000824260">
    <property type="component" value="Unassembled WGS sequence"/>
</dbReference>
<keyword evidence="4 6" id="KW-0862">Zinc</keyword>
<dbReference type="SUPFAM" id="SSF55486">
    <property type="entry name" value="Metalloproteases ('zincins'), catalytic domain"/>
    <property type="match status" value="1"/>
</dbReference>
<evidence type="ECO:0000256" key="4">
    <source>
        <dbReference type="ARBA" id="ARBA00022833"/>
    </source>
</evidence>
<evidence type="ECO:0000256" key="5">
    <source>
        <dbReference type="ARBA" id="ARBA00023049"/>
    </source>
</evidence>
<sequence length="593" mass="66884">MTERKDIPLAYRWQLEDIYQTEAEWEGALHAAEKQAADFARFEGKLGDPETLLEALKHFASMREIAATVFAYARMRRDEDNRVSANQALTARAQALLTKVETAASFLMPELLSLPAEYLADVCEKPAFSEFAVTLREVERQRPHTLSKAEERIVAMAGEMAAAPDTIYTMLADADMKFPVIHDENGKDVRITHANYIPLMMNRNRGVRNAAFTGLYETYKSFSSTIPALYDASVRADIFSARTARHKSALDAALFPDQVPVSVYDNLVSSVRRHIPALARFVKRNGELIGVDNMRMIDLYVPAVEGFDIKLPFDEAYDLVVDALSVLGEDYQAILRQAREERWIDVYENEGKSAGAYSWGTYGTHPYVLLNYKENLDSVLTIAHEMGHSVHTYLSNRHQPYLDAEYSLFVAEVASTTNEILVLRALMERYKNDPQAQAFLTWHLLDGFRGTVFRQTMFAEFEREAHAMAERGEALTAESLNAVYASLNAAYYPQVRQDALIAYEWMRIPHFYNAFYVYKYATGFSAAMALSEGIRKEGAPAVERYKKFLSLGSSVPPIEALRVAGVDMESPAAVESALNAFDALVEEYERLTK</sequence>
<dbReference type="InterPro" id="IPR013647">
    <property type="entry name" value="OligopepF_N_dom"/>
</dbReference>
<comment type="similarity">
    <text evidence="6">Belongs to the peptidase M3B family.</text>
</comment>
<comment type="cofactor">
    <cofactor evidence="6">
        <name>Zn(2+)</name>
        <dbReference type="ChEBI" id="CHEBI:29105"/>
    </cofactor>
    <text evidence="6">Binds 1 zinc ion.</text>
</comment>
<evidence type="ECO:0000256" key="2">
    <source>
        <dbReference type="ARBA" id="ARBA00022723"/>
    </source>
</evidence>
<evidence type="ECO:0000313" key="9">
    <source>
        <dbReference type="EMBL" id="HIQ83243.1"/>
    </source>
</evidence>
<dbReference type="CDD" id="cd09608">
    <property type="entry name" value="M3B_PepF"/>
    <property type="match status" value="1"/>
</dbReference>
<dbReference type="InterPro" id="IPR004438">
    <property type="entry name" value="Peptidase_M3B"/>
</dbReference>
<organism evidence="9 10">
    <name type="scientific">Candidatus Pullichristensenella stercorigallinarum</name>
    <dbReference type="NCBI Taxonomy" id="2840909"/>
    <lineage>
        <taxon>Bacteria</taxon>
        <taxon>Bacillati</taxon>
        <taxon>Bacillota</taxon>
        <taxon>Clostridia</taxon>
        <taxon>Candidatus Pullichristensenella</taxon>
    </lineage>
</organism>
<keyword evidence="1 6" id="KW-0645">Protease</keyword>
<dbReference type="Gene3D" id="1.10.1370.20">
    <property type="entry name" value="Oligoendopeptidase f, C-terminal domain"/>
    <property type="match status" value="1"/>
</dbReference>
<comment type="caution">
    <text evidence="9">The sequence shown here is derived from an EMBL/GenBank/DDBJ whole genome shotgun (WGS) entry which is preliminary data.</text>
</comment>
<reference evidence="9" key="2">
    <citation type="journal article" date="2021" name="PeerJ">
        <title>Extensive microbial diversity within the chicken gut microbiome revealed by metagenomics and culture.</title>
        <authorList>
            <person name="Gilroy R."/>
            <person name="Ravi A."/>
            <person name="Getino M."/>
            <person name="Pursley I."/>
            <person name="Horton D.L."/>
            <person name="Alikhan N.F."/>
            <person name="Baker D."/>
            <person name="Gharbi K."/>
            <person name="Hall N."/>
            <person name="Watson M."/>
            <person name="Adriaenssens E.M."/>
            <person name="Foster-Nyarko E."/>
            <person name="Jarju S."/>
            <person name="Secka A."/>
            <person name="Antonio M."/>
            <person name="Oren A."/>
            <person name="Chaudhuri R.R."/>
            <person name="La Ragione R."/>
            <person name="Hildebrand F."/>
            <person name="Pallen M.J."/>
        </authorList>
    </citation>
    <scope>NUCLEOTIDE SEQUENCE</scope>
    <source>
        <strain evidence="9">ChiSjej6B24-2974</strain>
    </source>
</reference>
<evidence type="ECO:0000256" key="1">
    <source>
        <dbReference type="ARBA" id="ARBA00022670"/>
    </source>
</evidence>
<dbReference type="AlphaFoldDB" id="A0A9D1CX26"/>
<reference evidence="9" key="1">
    <citation type="submission" date="2020-10" db="EMBL/GenBank/DDBJ databases">
        <authorList>
            <person name="Gilroy R."/>
        </authorList>
    </citation>
    <scope>NUCLEOTIDE SEQUENCE</scope>
    <source>
        <strain evidence="9">ChiSjej6B24-2974</strain>
    </source>
</reference>
<keyword evidence="3 6" id="KW-0378">Hydrolase</keyword>
<dbReference type="InterPro" id="IPR045090">
    <property type="entry name" value="Pept_M3A_M3B"/>
</dbReference>
<accession>A0A9D1CX26</accession>
<dbReference type="GO" id="GO:0046872">
    <property type="term" value="F:metal ion binding"/>
    <property type="evidence" value="ECO:0007669"/>
    <property type="project" value="UniProtKB-UniRule"/>
</dbReference>